<dbReference type="SUPFAM" id="SSF52799">
    <property type="entry name" value="(Phosphotyrosine protein) phosphatases II"/>
    <property type="match status" value="1"/>
</dbReference>
<proteinExistence type="predicted"/>
<dbReference type="CDD" id="cd14503">
    <property type="entry name" value="PTP-bact"/>
    <property type="match status" value="1"/>
</dbReference>
<dbReference type="EMBL" id="CP053073">
    <property type="protein sequence ID" value="QJR14535.1"/>
    <property type="molecule type" value="Genomic_DNA"/>
</dbReference>
<dbReference type="RefSeq" id="WP_171161278.1">
    <property type="nucleotide sequence ID" value="NZ_CP053073.1"/>
</dbReference>
<dbReference type="AlphaFoldDB" id="A0A6M4H5T2"/>
<feature type="signal peptide" evidence="1">
    <location>
        <begin position="1"/>
        <end position="20"/>
    </location>
</feature>
<protein>
    <recommendedName>
        <fullName evidence="4">Phosphatase</fullName>
    </recommendedName>
</protein>
<organism evidence="2 3">
    <name type="scientific">Usitatibacter palustris</name>
    <dbReference type="NCBI Taxonomy" id="2732487"/>
    <lineage>
        <taxon>Bacteria</taxon>
        <taxon>Pseudomonadati</taxon>
        <taxon>Pseudomonadota</taxon>
        <taxon>Betaproteobacteria</taxon>
        <taxon>Nitrosomonadales</taxon>
        <taxon>Usitatibacteraceae</taxon>
        <taxon>Usitatibacter</taxon>
    </lineage>
</organism>
<dbReference type="InterPro" id="IPR029021">
    <property type="entry name" value="Prot-tyrosine_phosphatase-like"/>
</dbReference>
<dbReference type="Proteomes" id="UP000503096">
    <property type="component" value="Chromosome"/>
</dbReference>
<dbReference type="Gene3D" id="3.90.190.10">
    <property type="entry name" value="Protein tyrosine phosphatase superfamily"/>
    <property type="match status" value="1"/>
</dbReference>
<keyword evidence="3" id="KW-1185">Reference proteome</keyword>
<feature type="chain" id="PRO_5027045855" description="Phosphatase" evidence="1">
    <location>
        <begin position="21"/>
        <end position="176"/>
    </location>
</feature>
<evidence type="ECO:0000256" key="1">
    <source>
        <dbReference type="SAM" id="SignalP"/>
    </source>
</evidence>
<sequence>MNALRLGAAIVAFAVSAASAQGQDERPVNFVEITPSLATSGQPTAAMLEKLGAQGYQAVIYLAPPTVSDAVKDEPLILGKQGIVYLNIPVKFGAPQPSDFEAFTQALSAFKGRKVLVHCQVNLRASSFMFLHRVVTLRDSPETAWESVRRVWEPEPVWRAFILATLKRHNIAFEPL</sequence>
<name>A0A6M4H5T2_9PROT</name>
<accession>A0A6M4H5T2</accession>
<evidence type="ECO:0000313" key="3">
    <source>
        <dbReference type="Proteomes" id="UP000503096"/>
    </source>
</evidence>
<dbReference type="InParanoid" id="A0A6M4H5T2"/>
<dbReference type="KEGG" id="upl:DSM104440_01336"/>
<keyword evidence="1" id="KW-0732">Signal</keyword>
<reference evidence="2 3" key="1">
    <citation type="submission" date="2020-04" db="EMBL/GenBank/DDBJ databases">
        <title>Usitatibacter rugosus gen. nov., sp. nov. and Usitatibacter palustris sp. nov., novel members of Usitatibacteraceae fam. nov. within the order Nitrosomonadales isolated from soil.</title>
        <authorList>
            <person name="Huber K.J."/>
            <person name="Neumann-Schaal M."/>
            <person name="Geppert A."/>
            <person name="Luckner M."/>
            <person name="Wanner G."/>
            <person name="Overmann J."/>
        </authorList>
    </citation>
    <scope>NUCLEOTIDE SEQUENCE [LARGE SCALE GENOMIC DNA]</scope>
    <source>
        <strain evidence="2 3">Swamp67</strain>
    </source>
</reference>
<evidence type="ECO:0008006" key="4">
    <source>
        <dbReference type="Google" id="ProtNLM"/>
    </source>
</evidence>
<gene>
    <name evidence="2" type="ORF">DSM104440_01336</name>
</gene>
<evidence type="ECO:0000313" key="2">
    <source>
        <dbReference type="EMBL" id="QJR14535.1"/>
    </source>
</evidence>